<proteinExistence type="inferred from homology"/>
<dbReference type="Proteomes" id="UP000051634">
    <property type="component" value="Unassembled WGS sequence"/>
</dbReference>
<dbReference type="OrthoDB" id="9770036at2"/>
<feature type="transmembrane region" description="Helical" evidence="7">
    <location>
        <begin position="385"/>
        <end position="402"/>
    </location>
</feature>
<evidence type="ECO:0000256" key="6">
    <source>
        <dbReference type="ARBA" id="ARBA00023136"/>
    </source>
</evidence>
<evidence type="ECO:0000256" key="2">
    <source>
        <dbReference type="ARBA" id="ARBA00005236"/>
    </source>
</evidence>
<comment type="subcellular location">
    <subcellularLocation>
        <location evidence="1">Cell membrane</location>
        <topology evidence="1">Multi-pass membrane protein</topology>
    </subcellularLocation>
</comment>
<evidence type="ECO:0000313" key="11">
    <source>
        <dbReference type="EMBL" id="KRT57405.1"/>
    </source>
</evidence>
<dbReference type="STRING" id="54398.Ga0074115_12226"/>
<dbReference type="GO" id="GO:0044874">
    <property type="term" value="P:lipoprotein localization to outer membrane"/>
    <property type="evidence" value="ECO:0007669"/>
    <property type="project" value="TreeGrafter"/>
</dbReference>
<evidence type="ECO:0000256" key="7">
    <source>
        <dbReference type="SAM" id="Phobius"/>
    </source>
</evidence>
<dbReference type="InterPro" id="IPR025857">
    <property type="entry name" value="MacB_PCD"/>
</dbReference>
<dbReference type="Pfam" id="PF02687">
    <property type="entry name" value="FtsX"/>
    <property type="match status" value="1"/>
</dbReference>
<evidence type="ECO:0000256" key="3">
    <source>
        <dbReference type="ARBA" id="ARBA00022475"/>
    </source>
</evidence>
<reference evidence="12 13" key="1">
    <citation type="submission" date="2015-11" db="EMBL/GenBank/DDBJ databases">
        <title>The genome of Candidatus Endoriftia persephone in Ridgeia piscesae and population structure of the North Eastern Pacific vestimentiferan symbionts.</title>
        <authorList>
            <person name="Perez M."/>
            <person name="Juniper K.S."/>
        </authorList>
    </citation>
    <scope>NUCLEOTIDE SEQUENCE [LARGE SCALE GENOMIC DNA]</scope>
    <source>
        <strain evidence="11">Ind10</strain>
        <strain evidence="10">Ind11</strain>
    </source>
</reference>
<comment type="similarity">
    <text evidence="2">Belongs to the ABC-4 integral membrane protein family. LolC/E subfamily.</text>
</comment>
<comment type="caution">
    <text evidence="11">The sequence shown here is derived from an EMBL/GenBank/DDBJ whole genome shotgun (WGS) entry which is preliminary data.</text>
</comment>
<evidence type="ECO:0000313" key="13">
    <source>
        <dbReference type="Proteomes" id="UP000051634"/>
    </source>
</evidence>
<evidence type="ECO:0000313" key="12">
    <source>
        <dbReference type="Proteomes" id="UP000051276"/>
    </source>
</evidence>
<keyword evidence="11" id="KW-0449">Lipoprotein</keyword>
<dbReference type="PANTHER" id="PTHR30489:SF0">
    <property type="entry name" value="LIPOPROTEIN-RELEASING SYSTEM TRANSMEMBRANE PROTEIN LOLE"/>
    <property type="match status" value="1"/>
</dbReference>
<accession>A0A0T5Z3S4</accession>
<dbReference type="InterPro" id="IPR003838">
    <property type="entry name" value="ABC3_permease_C"/>
</dbReference>
<evidence type="ECO:0000313" key="10">
    <source>
        <dbReference type="EMBL" id="KRT55666.1"/>
    </source>
</evidence>
<keyword evidence="5 7" id="KW-1133">Transmembrane helix</keyword>
<dbReference type="InterPro" id="IPR051447">
    <property type="entry name" value="Lipoprotein-release_system"/>
</dbReference>
<sequence>MSDATRLPARLYLQLSLRNLWRNPRRTLITLSVMIFGIATLTLLGALNDGWLEQMRTNFILSFTGHVQVHAQGFEASQNLADHIELPEEVTSLMSSIIEVQGWTQRIRSSGLISRGGNSAGVQIMAIDPEQETWVTHMHESVVQGRWLNPGMAHDLLLGATVAQNIGAKLGDRVVLMSQTASGKMVSEIFFLRGVIESGAPQIDRTLALIPLDSTQLWLGMPGVVTDIVIRAQQHQDTDRIRRILRQLLSEQDYEILTWKALDPMVRQWLDFSDAYGLVIILVVALLVLVEILNTMLIALHERQKELAIMLAVGTRRRQIFAMLLLEAVMLILFGSLLGYLVGGAVVFALADQGVDLSAYANAFQFFYMDPVIVPNLSAESTRRILGTTLIASLVAGIYPAWQATRIQLSQSLRIQ</sequence>
<evidence type="ECO:0000256" key="5">
    <source>
        <dbReference type="ARBA" id="ARBA00022989"/>
    </source>
</evidence>
<dbReference type="Proteomes" id="UP000051276">
    <property type="component" value="Unassembled WGS sequence"/>
</dbReference>
<feature type="domain" description="ABC3 transporter permease C-terminal" evidence="8">
    <location>
        <begin position="279"/>
        <end position="408"/>
    </location>
</feature>
<name>A0A0T5Z3S4_9GAMM</name>
<evidence type="ECO:0000256" key="1">
    <source>
        <dbReference type="ARBA" id="ARBA00004651"/>
    </source>
</evidence>
<keyword evidence="4 7" id="KW-0812">Transmembrane</keyword>
<organism evidence="11 12">
    <name type="scientific">endosymbiont of Ridgeia piscesae</name>
    <dbReference type="NCBI Taxonomy" id="54398"/>
    <lineage>
        <taxon>Bacteria</taxon>
        <taxon>Pseudomonadati</taxon>
        <taxon>Pseudomonadota</taxon>
        <taxon>Gammaproteobacteria</taxon>
        <taxon>sulfur-oxidizing symbionts</taxon>
    </lineage>
</organism>
<dbReference type="EMBL" id="LDXT01000075">
    <property type="protein sequence ID" value="KRT55666.1"/>
    <property type="molecule type" value="Genomic_DNA"/>
</dbReference>
<dbReference type="Pfam" id="PF12704">
    <property type="entry name" value="MacB_PCD"/>
    <property type="match status" value="1"/>
</dbReference>
<feature type="transmembrane region" description="Helical" evidence="7">
    <location>
        <begin position="275"/>
        <end position="300"/>
    </location>
</feature>
<keyword evidence="6 7" id="KW-0472">Membrane</keyword>
<feature type="domain" description="MacB-like periplasmic core" evidence="9">
    <location>
        <begin position="27"/>
        <end position="247"/>
    </location>
</feature>
<protein>
    <submittedName>
        <fullName evidence="11">ABC-type transport system, involved in lipoprotein release, permease component</fullName>
    </submittedName>
</protein>
<keyword evidence="3" id="KW-1003">Cell membrane</keyword>
<dbReference type="GO" id="GO:0098797">
    <property type="term" value="C:plasma membrane protein complex"/>
    <property type="evidence" value="ECO:0007669"/>
    <property type="project" value="TreeGrafter"/>
</dbReference>
<keyword evidence="13" id="KW-1185">Reference proteome</keyword>
<evidence type="ECO:0000256" key="4">
    <source>
        <dbReference type="ARBA" id="ARBA00022692"/>
    </source>
</evidence>
<feature type="transmembrane region" description="Helical" evidence="7">
    <location>
        <begin position="321"/>
        <end position="351"/>
    </location>
</feature>
<gene>
    <name evidence="10" type="ORF">Ga0074115_12226</name>
    <name evidence="11" type="ORF">Ga0076813_11482</name>
</gene>
<evidence type="ECO:0000259" key="9">
    <source>
        <dbReference type="Pfam" id="PF12704"/>
    </source>
</evidence>
<feature type="transmembrane region" description="Helical" evidence="7">
    <location>
        <begin position="28"/>
        <end position="47"/>
    </location>
</feature>
<dbReference type="RefSeq" id="WP_057956156.1">
    <property type="nucleotide sequence ID" value="NZ_KQ556910.1"/>
</dbReference>
<dbReference type="PANTHER" id="PTHR30489">
    <property type="entry name" value="LIPOPROTEIN-RELEASING SYSTEM TRANSMEMBRANE PROTEIN LOLE"/>
    <property type="match status" value="1"/>
</dbReference>
<dbReference type="EMBL" id="LMXI01000546">
    <property type="protein sequence ID" value="KRT57405.1"/>
    <property type="molecule type" value="Genomic_DNA"/>
</dbReference>
<dbReference type="AlphaFoldDB" id="A0A0T5Z3S4"/>
<evidence type="ECO:0000259" key="8">
    <source>
        <dbReference type="Pfam" id="PF02687"/>
    </source>
</evidence>